<proteinExistence type="predicted"/>
<name>A0A1I3M090_9BACL</name>
<gene>
    <name evidence="1" type="ORF">SAMN05421852_102398</name>
</gene>
<keyword evidence="2" id="KW-1185">Reference proteome</keyword>
<dbReference type="EMBL" id="FORR01000002">
    <property type="protein sequence ID" value="SFI90481.1"/>
    <property type="molecule type" value="Genomic_DNA"/>
</dbReference>
<reference evidence="1 2" key="1">
    <citation type="submission" date="2016-10" db="EMBL/GenBank/DDBJ databases">
        <authorList>
            <person name="de Groot N.N."/>
        </authorList>
    </citation>
    <scope>NUCLEOTIDE SEQUENCE [LARGE SCALE GENOMIC DNA]</scope>
    <source>
        <strain evidence="1 2">DSM 44778</strain>
    </source>
</reference>
<evidence type="ECO:0000313" key="1">
    <source>
        <dbReference type="EMBL" id="SFI90481.1"/>
    </source>
</evidence>
<dbReference type="AlphaFoldDB" id="A0A1I3M090"/>
<dbReference type="Proteomes" id="UP000199545">
    <property type="component" value="Unassembled WGS sequence"/>
</dbReference>
<protein>
    <recommendedName>
        <fullName evidence="3">Tetratricopeptide repeat-containing protein</fullName>
    </recommendedName>
</protein>
<evidence type="ECO:0008006" key="3">
    <source>
        <dbReference type="Google" id="ProtNLM"/>
    </source>
</evidence>
<accession>A0A1I3M090</accession>
<evidence type="ECO:0000313" key="2">
    <source>
        <dbReference type="Proteomes" id="UP000199545"/>
    </source>
</evidence>
<organism evidence="1 2">
    <name type="scientific">Thermoflavimicrobium dichotomicum</name>
    <dbReference type="NCBI Taxonomy" id="46223"/>
    <lineage>
        <taxon>Bacteria</taxon>
        <taxon>Bacillati</taxon>
        <taxon>Bacillota</taxon>
        <taxon>Bacilli</taxon>
        <taxon>Bacillales</taxon>
        <taxon>Thermoactinomycetaceae</taxon>
        <taxon>Thermoflavimicrobium</taxon>
    </lineage>
</organism>
<sequence length="89" mass="10109">MEASLCQSVNPSKNLGIGKSRTLLCHTSMGFILCDEGDWEQAVHKFKEMLDYVIEKDEAGIQEADELLQKKEPEKAFNRLTESVRYADT</sequence>